<proteinExistence type="predicted"/>
<gene>
    <name evidence="1" type="ORF">HMPREF1555_01576</name>
</gene>
<name>A0A0E2LP82_PORGN</name>
<evidence type="ECO:0000313" key="2">
    <source>
        <dbReference type="Proteomes" id="UP000016630"/>
    </source>
</evidence>
<dbReference type="Proteomes" id="UP000016630">
    <property type="component" value="Unassembled WGS sequence"/>
</dbReference>
<organism evidence="1 2">
    <name type="scientific">Porphyromonas gingivalis F0570</name>
    <dbReference type="NCBI Taxonomy" id="1227271"/>
    <lineage>
        <taxon>Bacteria</taxon>
        <taxon>Pseudomonadati</taxon>
        <taxon>Bacteroidota</taxon>
        <taxon>Bacteroidia</taxon>
        <taxon>Bacteroidales</taxon>
        <taxon>Porphyromonadaceae</taxon>
        <taxon>Porphyromonas</taxon>
    </lineage>
</organism>
<dbReference type="EMBL" id="AWUW01000113">
    <property type="protein sequence ID" value="ERJ65129.1"/>
    <property type="molecule type" value="Genomic_DNA"/>
</dbReference>
<dbReference type="RefSeq" id="WP_021665713.1">
    <property type="nucleotide sequence ID" value="NZ_KI259201.1"/>
</dbReference>
<dbReference type="AlphaFoldDB" id="A0A0E2LP82"/>
<protein>
    <submittedName>
        <fullName evidence="1">Uncharacterized protein</fullName>
    </submittedName>
</protein>
<reference evidence="1 2" key="1">
    <citation type="submission" date="2013-06" db="EMBL/GenBank/DDBJ databases">
        <authorList>
            <person name="Weinstock G."/>
            <person name="Sodergren E."/>
            <person name="Lobos E.A."/>
            <person name="Fulton L."/>
            <person name="Fulton R."/>
            <person name="Courtney L."/>
            <person name="Fronick C."/>
            <person name="O'Laughlin M."/>
            <person name="Godfrey J."/>
            <person name="Wilson R.M."/>
            <person name="Miner T."/>
            <person name="Farmer C."/>
            <person name="Delehaunty K."/>
            <person name="Cordes M."/>
            <person name="Minx P."/>
            <person name="Tomlinson C."/>
            <person name="Chen J."/>
            <person name="Wollam A."/>
            <person name="Pepin K.H."/>
            <person name="Bhonagiri V."/>
            <person name="Zhang X."/>
            <person name="Warren W."/>
            <person name="Mitreva M."/>
            <person name="Mardis E.R."/>
            <person name="Wilson R.K."/>
        </authorList>
    </citation>
    <scope>NUCLEOTIDE SEQUENCE [LARGE SCALE GENOMIC DNA]</scope>
    <source>
        <strain evidence="1 2">F0570</strain>
    </source>
</reference>
<accession>A0A0E2LP82</accession>
<dbReference type="PATRIC" id="fig|1227271.3.peg.1375"/>
<evidence type="ECO:0000313" key="1">
    <source>
        <dbReference type="EMBL" id="ERJ65129.1"/>
    </source>
</evidence>
<sequence length="107" mass="11948">MDSTYIHRPSFAAHRLIIGETSFSYPLLWLDTTSGCWELSSFSHESEAVVFLSGSLLLCPADLSPHLPADTQSVTLSEMQSRLHLLQTVPVHLYHFPTVSSLAHLLR</sequence>
<comment type="caution">
    <text evidence="1">The sequence shown here is derived from an EMBL/GenBank/DDBJ whole genome shotgun (WGS) entry which is preliminary data.</text>
</comment>
<dbReference type="HOGENOM" id="CLU_2207644_0_0_10"/>